<dbReference type="PROSITE" id="PS50280">
    <property type="entry name" value="SET"/>
    <property type="match status" value="1"/>
</dbReference>
<evidence type="ECO:0000313" key="3">
    <source>
        <dbReference type="Proteomes" id="UP000279259"/>
    </source>
</evidence>
<dbReference type="STRING" id="1890683.A0A427Y8Q0"/>
<dbReference type="Gene3D" id="2.170.270.10">
    <property type="entry name" value="SET domain"/>
    <property type="match status" value="1"/>
</dbReference>
<protein>
    <recommendedName>
        <fullName evidence="1">SET domain-containing protein</fullName>
    </recommendedName>
</protein>
<name>A0A427Y8Q0_9TREE</name>
<accession>A0A427Y8Q0</accession>
<organism evidence="2 3">
    <name type="scientific">Saitozyma podzolica</name>
    <dbReference type="NCBI Taxonomy" id="1890683"/>
    <lineage>
        <taxon>Eukaryota</taxon>
        <taxon>Fungi</taxon>
        <taxon>Dikarya</taxon>
        <taxon>Basidiomycota</taxon>
        <taxon>Agaricomycotina</taxon>
        <taxon>Tremellomycetes</taxon>
        <taxon>Tremellales</taxon>
        <taxon>Trimorphomycetaceae</taxon>
        <taxon>Saitozyma</taxon>
    </lineage>
</organism>
<dbReference type="Pfam" id="PF00856">
    <property type="entry name" value="SET"/>
    <property type="match status" value="1"/>
</dbReference>
<dbReference type="EMBL" id="RSCD01000017">
    <property type="protein sequence ID" value="RSH87384.1"/>
    <property type="molecule type" value="Genomic_DNA"/>
</dbReference>
<dbReference type="InterPro" id="IPR001214">
    <property type="entry name" value="SET_dom"/>
</dbReference>
<dbReference type="OrthoDB" id="5792673at2759"/>
<feature type="domain" description="SET" evidence="1">
    <location>
        <begin position="61"/>
        <end position="208"/>
    </location>
</feature>
<proteinExistence type="predicted"/>
<keyword evidence="3" id="KW-1185">Reference proteome</keyword>
<dbReference type="SUPFAM" id="SSF82199">
    <property type="entry name" value="SET domain"/>
    <property type="match status" value="1"/>
</dbReference>
<dbReference type="Proteomes" id="UP000279259">
    <property type="component" value="Unassembled WGS sequence"/>
</dbReference>
<evidence type="ECO:0000259" key="1">
    <source>
        <dbReference type="PROSITE" id="PS50280"/>
    </source>
</evidence>
<gene>
    <name evidence="2" type="ORF">EHS25_003293</name>
</gene>
<dbReference type="AlphaFoldDB" id="A0A427Y8Q0"/>
<evidence type="ECO:0000313" key="2">
    <source>
        <dbReference type="EMBL" id="RSH87384.1"/>
    </source>
</evidence>
<reference evidence="2 3" key="1">
    <citation type="submission" date="2018-11" db="EMBL/GenBank/DDBJ databases">
        <title>Genome sequence of Saitozyma podzolica DSM 27192.</title>
        <authorList>
            <person name="Aliyu H."/>
            <person name="Gorte O."/>
            <person name="Ochsenreither K."/>
        </authorList>
    </citation>
    <scope>NUCLEOTIDE SEQUENCE [LARGE SCALE GENOMIC DNA]</scope>
    <source>
        <strain evidence="2 3">DSM 27192</strain>
    </source>
</reference>
<comment type="caution">
    <text evidence="2">The sequence shown here is derived from an EMBL/GenBank/DDBJ whole genome shotgun (WGS) entry which is preliminary data.</text>
</comment>
<dbReference type="InterPro" id="IPR046341">
    <property type="entry name" value="SET_dom_sf"/>
</dbReference>
<sequence length="217" mass="22882">MPARLAHDADPPSHWPISVTYLTKPRLSPTFPPELVPLLLPLIASSGPPPKFAPRPSTHPSGVIIKPITSPGHPAVGQLGLFAKKKIPGGELVIPYLGVLHASVTPFTTTDSGGSNPDSHSSSDYDLSLLRLSAVDPRNPFHGSHISIGVDAAMMGNAARFVNDFRGVAGAANAEFRVGRGEGGEMRMEVWSLKAGIGKGEEVLVSYGKGWWGARKG</sequence>